<feature type="compositionally biased region" description="Polar residues" evidence="1">
    <location>
        <begin position="232"/>
        <end position="241"/>
    </location>
</feature>
<evidence type="ECO:0000313" key="3">
    <source>
        <dbReference type="Proteomes" id="UP000326939"/>
    </source>
</evidence>
<dbReference type="InterPro" id="IPR045881">
    <property type="entry name" value="MNM1-like"/>
</dbReference>
<comment type="caution">
    <text evidence="2">The sequence shown here is derived from an EMBL/GenBank/DDBJ whole genome shotgun (WGS) entry which is preliminary data.</text>
</comment>
<sequence>MSEANQGNNPDASAIVPLKRRRGRPRKYPKLEVDHEENAYVPGIQNPNRGENIHAPPGFGVVNGNQPCQAVPVNNAVDDMIGQSVYGVIEATFDAGYLLNVRVGDTETTLRGVVFKPGHYVPVNPENDIAPDVPMIIRNEIPLTRESNTQAHTRKPGPRGRNSTAHADRAANPVGSKGKQVLSVVPQTPTISRGNVVPVVLQPVNLSNDAPSASATNQTDHLVPSKGKQVLDSAQSSNRLTPPSEIIPFQSQNNHQVITSPFNQNPAGGAHESEVSQMKTTLMPFEKLLTEVIKHAPSQSTETNSSLAVNLLVEDSAIVKKKDASDTESVKPLQVLQSHVDSHPAVASRPSEDYKTGKMIQFLQIELDNLKSPETELGSEWSRISKIKARANVEATEDPSLLESGRLSVSS</sequence>
<protein>
    <recommendedName>
        <fullName evidence="4">AT hook motif-containing protein</fullName>
    </recommendedName>
</protein>
<evidence type="ECO:0008006" key="4">
    <source>
        <dbReference type="Google" id="ProtNLM"/>
    </source>
</evidence>
<dbReference type="EMBL" id="VDCV01000016">
    <property type="protein sequence ID" value="KAB5521690.1"/>
    <property type="molecule type" value="Genomic_DNA"/>
</dbReference>
<feature type="compositionally biased region" description="Basic residues" evidence="1">
    <location>
        <begin position="18"/>
        <end position="28"/>
    </location>
</feature>
<evidence type="ECO:0000256" key="1">
    <source>
        <dbReference type="SAM" id="MobiDB-lite"/>
    </source>
</evidence>
<accession>A0A5N5JVR6</accession>
<dbReference type="PANTHER" id="PTHR34682:SF1">
    <property type="entry name" value="PROTEIN METABOLIC NETWORK MODULATOR 1"/>
    <property type="match status" value="1"/>
</dbReference>
<gene>
    <name evidence="2" type="ORF">DKX38_026009</name>
</gene>
<evidence type="ECO:0000313" key="2">
    <source>
        <dbReference type="EMBL" id="KAB5521690.1"/>
    </source>
</evidence>
<feature type="region of interest" description="Disordered" evidence="1">
    <location>
        <begin position="1"/>
        <end position="29"/>
    </location>
</feature>
<dbReference type="AlphaFoldDB" id="A0A5N5JVR6"/>
<dbReference type="Proteomes" id="UP000326939">
    <property type="component" value="Chromosome 16"/>
</dbReference>
<dbReference type="PANTHER" id="PTHR34682">
    <property type="entry name" value="AT HOOK MOTIF-CONTAINING PROTEIN"/>
    <property type="match status" value="1"/>
</dbReference>
<name>A0A5N5JVR6_9ROSI</name>
<organism evidence="2 3">
    <name type="scientific">Salix brachista</name>
    <dbReference type="NCBI Taxonomy" id="2182728"/>
    <lineage>
        <taxon>Eukaryota</taxon>
        <taxon>Viridiplantae</taxon>
        <taxon>Streptophyta</taxon>
        <taxon>Embryophyta</taxon>
        <taxon>Tracheophyta</taxon>
        <taxon>Spermatophyta</taxon>
        <taxon>Magnoliopsida</taxon>
        <taxon>eudicotyledons</taxon>
        <taxon>Gunneridae</taxon>
        <taxon>Pentapetalae</taxon>
        <taxon>rosids</taxon>
        <taxon>fabids</taxon>
        <taxon>Malpighiales</taxon>
        <taxon>Salicaceae</taxon>
        <taxon>Saliceae</taxon>
        <taxon>Salix</taxon>
    </lineage>
</organism>
<keyword evidence="3" id="KW-1185">Reference proteome</keyword>
<feature type="compositionally biased region" description="Polar residues" evidence="1">
    <location>
        <begin position="1"/>
        <end position="11"/>
    </location>
</feature>
<feature type="compositionally biased region" description="Polar residues" evidence="1">
    <location>
        <begin position="210"/>
        <end position="220"/>
    </location>
</feature>
<feature type="region of interest" description="Disordered" evidence="1">
    <location>
        <begin position="210"/>
        <end position="247"/>
    </location>
</feature>
<proteinExistence type="predicted"/>
<feature type="region of interest" description="Disordered" evidence="1">
    <location>
        <begin position="142"/>
        <end position="181"/>
    </location>
</feature>
<reference evidence="3" key="1">
    <citation type="journal article" date="2019" name="Gigascience">
        <title>De novo genome assembly of the endangered Acer yangbiense, a plant species with extremely small populations endemic to Yunnan Province, China.</title>
        <authorList>
            <person name="Yang J."/>
            <person name="Wariss H.M."/>
            <person name="Tao L."/>
            <person name="Zhang R."/>
            <person name="Yun Q."/>
            <person name="Hollingsworth P."/>
            <person name="Dao Z."/>
            <person name="Luo G."/>
            <person name="Guo H."/>
            <person name="Ma Y."/>
            <person name="Sun W."/>
        </authorList>
    </citation>
    <scope>NUCLEOTIDE SEQUENCE [LARGE SCALE GENOMIC DNA]</scope>
    <source>
        <strain evidence="3">cv. br00</strain>
    </source>
</reference>